<keyword evidence="4" id="KW-0808">Transferase</keyword>
<evidence type="ECO:0000256" key="6">
    <source>
        <dbReference type="ARBA" id="ARBA00022777"/>
    </source>
</evidence>
<feature type="transmembrane region" description="Helical" evidence="10">
    <location>
        <begin position="72"/>
        <end position="88"/>
    </location>
</feature>
<evidence type="ECO:0000256" key="8">
    <source>
        <dbReference type="ARBA" id="ARBA00023012"/>
    </source>
</evidence>
<accession>A0ABN3XW73</accession>
<dbReference type="SUPFAM" id="SSF55874">
    <property type="entry name" value="ATPase domain of HSP90 chaperone/DNA topoisomerase II/histidine kinase"/>
    <property type="match status" value="1"/>
</dbReference>
<dbReference type="InterPro" id="IPR050482">
    <property type="entry name" value="Sensor_HK_TwoCompSys"/>
</dbReference>
<proteinExistence type="predicted"/>
<keyword evidence="13" id="KW-1185">Reference proteome</keyword>
<keyword evidence="6 12" id="KW-0418">Kinase</keyword>
<comment type="catalytic activity">
    <reaction evidence="1">
        <text>ATP + protein L-histidine = ADP + protein N-phospho-L-histidine.</text>
        <dbReference type="EC" id="2.7.13.3"/>
    </reaction>
</comment>
<dbReference type="Gene3D" id="1.20.5.1930">
    <property type="match status" value="1"/>
</dbReference>
<name>A0ABN3XW73_9ACTN</name>
<dbReference type="Proteomes" id="UP001499930">
    <property type="component" value="Unassembled WGS sequence"/>
</dbReference>
<evidence type="ECO:0000256" key="2">
    <source>
        <dbReference type="ARBA" id="ARBA00012438"/>
    </source>
</evidence>
<evidence type="ECO:0000256" key="9">
    <source>
        <dbReference type="SAM" id="MobiDB-lite"/>
    </source>
</evidence>
<gene>
    <name evidence="12" type="ORF">GCM10017559_24830</name>
</gene>
<dbReference type="InterPro" id="IPR003594">
    <property type="entry name" value="HATPase_dom"/>
</dbReference>
<dbReference type="EC" id="2.7.13.3" evidence="2"/>
<evidence type="ECO:0000256" key="7">
    <source>
        <dbReference type="ARBA" id="ARBA00022840"/>
    </source>
</evidence>
<sequence length="448" mass="46127">MRLSYTARVQTVRIPARIADAGVGAAVTAVVTVAIAADLDAGLGGGPAPPVAAYLFAPAFGALMLLRRRFPVLVLLATTAGLIGYYAVDFPPIGLALPLTGALYSAAEAGRWRWAAGVTVATIAASGFFRLREGDDPGYLFGQELTSAAALMIAMITVGDGIRTRRLLRAEMRHREAAAAEERERVAARRTEEERLRIARELHDVLAHTVTVISVQAAVAAEALDDDPPAAGSALEVIRQASGNAMKELRATLGLIREGGGVTTPLAPVGGLAQLERLARTTSESGLPVTVRVLGEPVAVPHVVEATAYRVVQESLTNALRHAGATAAEVVVRYGDELRVSVTDDGRGGEPVASPAAVPVTTVPFAADVAAGKDAARGVTSGGYGLRGMAERVELLGGTVRAGGGDGGFRVDVTLPLAVTDRLAADIVPAPADPPTLNTSANTAQGTP</sequence>
<organism evidence="12 13">
    <name type="scientific">Streptosporangium longisporum</name>
    <dbReference type="NCBI Taxonomy" id="46187"/>
    <lineage>
        <taxon>Bacteria</taxon>
        <taxon>Bacillati</taxon>
        <taxon>Actinomycetota</taxon>
        <taxon>Actinomycetes</taxon>
        <taxon>Streptosporangiales</taxon>
        <taxon>Streptosporangiaceae</taxon>
        <taxon>Streptosporangium</taxon>
    </lineage>
</organism>
<keyword evidence="8" id="KW-0902">Two-component regulatory system</keyword>
<dbReference type="SMART" id="SM00387">
    <property type="entry name" value="HATPase_c"/>
    <property type="match status" value="1"/>
</dbReference>
<dbReference type="CDD" id="cd16917">
    <property type="entry name" value="HATPase_UhpB-NarQ-NarX-like"/>
    <property type="match status" value="1"/>
</dbReference>
<keyword evidence="7" id="KW-0067">ATP-binding</keyword>
<dbReference type="Pfam" id="PF07730">
    <property type="entry name" value="HisKA_3"/>
    <property type="match status" value="1"/>
</dbReference>
<keyword evidence="10" id="KW-0472">Membrane</keyword>
<feature type="transmembrane region" description="Helical" evidence="10">
    <location>
        <begin position="21"/>
        <end position="39"/>
    </location>
</feature>
<dbReference type="GO" id="GO:0016301">
    <property type="term" value="F:kinase activity"/>
    <property type="evidence" value="ECO:0007669"/>
    <property type="project" value="UniProtKB-KW"/>
</dbReference>
<evidence type="ECO:0000259" key="11">
    <source>
        <dbReference type="SMART" id="SM00387"/>
    </source>
</evidence>
<feature type="region of interest" description="Disordered" evidence="9">
    <location>
        <begin position="429"/>
        <end position="448"/>
    </location>
</feature>
<keyword evidence="10" id="KW-0812">Transmembrane</keyword>
<feature type="compositionally biased region" description="Polar residues" evidence="9">
    <location>
        <begin position="436"/>
        <end position="448"/>
    </location>
</feature>
<keyword evidence="5" id="KW-0547">Nucleotide-binding</keyword>
<reference evidence="12 13" key="1">
    <citation type="journal article" date="2019" name="Int. J. Syst. Evol. Microbiol.">
        <title>The Global Catalogue of Microorganisms (GCM) 10K type strain sequencing project: providing services to taxonomists for standard genome sequencing and annotation.</title>
        <authorList>
            <consortium name="The Broad Institute Genomics Platform"/>
            <consortium name="The Broad Institute Genome Sequencing Center for Infectious Disease"/>
            <person name="Wu L."/>
            <person name="Ma J."/>
        </authorList>
    </citation>
    <scope>NUCLEOTIDE SEQUENCE [LARGE SCALE GENOMIC DNA]</scope>
    <source>
        <strain evidence="12 13">JCM 3106</strain>
    </source>
</reference>
<feature type="transmembrane region" description="Helical" evidence="10">
    <location>
        <begin position="145"/>
        <end position="162"/>
    </location>
</feature>
<evidence type="ECO:0000256" key="1">
    <source>
        <dbReference type="ARBA" id="ARBA00000085"/>
    </source>
</evidence>
<dbReference type="Gene3D" id="3.30.565.10">
    <property type="entry name" value="Histidine kinase-like ATPase, C-terminal domain"/>
    <property type="match status" value="1"/>
</dbReference>
<dbReference type="InterPro" id="IPR011712">
    <property type="entry name" value="Sig_transdc_His_kin_sub3_dim/P"/>
</dbReference>
<dbReference type="PANTHER" id="PTHR24421">
    <property type="entry name" value="NITRATE/NITRITE SENSOR PROTEIN NARX-RELATED"/>
    <property type="match status" value="1"/>
</dbReference>
<evidence type="ECO:0000256" key="5">
    <source>
        <dbReference type="ARBA" id="ARBA00022741"/>
    </source>
</evidence>
<feature type="transmembrane region" description="Helical" evidence="10">
    <location>
        <begin position="51"/>
        <end position="67"/>
    </location>
</feature>
<keyword evidence="10" id="KW-1133">Transmembrane helix</keyword>
<keyword evidence="3" id="KW-0597">Phosphoprotein</keyword>
<evidence type="ECO:0000256" key="10">
    <source>
        <dbReference type="SAM" id="Phobius"/>
    </source>
</evidence>
<evidence type="ECO:0000313" key="13">
    <source>
        <dbReference type="Proteomes" id="UP001499930"/>
    </source>
</evidence>
<evidence type="ECO:0000313" key="12">
    <source>
        <dbReference type="EMBL" id="GAA3002566.1"/>
    </source>
</evidence>
<evidence type="ECO:0000256" key="4">
    <source>
        <dbReference type="ARBA" id="ARBA00022679"/>
    </source>
</evidence>
<dbReference type="InterPro" id="IPR036890">
    <property type="entry name" value="HATPase_C_sf"/>
</dbReference>
<dbReference type="EMBL" id="BAAAWD010000006">
    <property type="protein sequence ID" value="GAA3002566.1"/>
    <property type="molecule type" value="Genomic_DNA"/>
</dbReference>
<comment type="caution">
    <text evidence="12">The sequence shown here is derived from an EMBL/GenBank/DDBJ whole genome shotgun (WGS) entry which is preliminary data.</text>
</comment>
<dbReference type="PANTHER" id="PTHR24421:SF10">
    <property type="entry name" value="NITRATE_NITRITE SENSOR PROTEIN NARQ"/>
    <property type="match status" value="1"/>
</dbReference>
<evidence type="ECO:0000256" key="3">
    <source>
        <dbReference type="ARBA" id="ARBA00022553"/>
    </source>
</evidence>
<dbReference type="Pfam" id="PF02518">
    <property type="entry name" value="HATPase_c"/>
    <property type="match status" value="1"/>
</dbReference>
<feature type="domain" description="Histidine kinase/HSP90-like ATPase" evidence="11">
    <location>
        <begin position="303"/>
        <end position="419"/>
    </location>
</feature>
<protein>
    <recommendedName>
        <fullName evidence="2">histidine kinase</fullName>
        <ecNumber evidence="2">2.7.13.3</ecNumber>
    </recommendedName>
</protein>